<organism evidence="1 2">
    <name type="scientific">Vaccinium darrowii</name>
    <dbReference type="NCBI Taxonomy" id="229202"/>
    <lineage>
        <taxon>Eukaryota</taxon>
        <taxon>Viridiplantae</taxon>
        <taxon>Streptophyta</taxon>
        <taxon>Embryophyta</taxon>
        <taxon>Tracheophyta</taxon>
        <taxon>Spermatophyta</taxon>
        <taxon>Magnoliopsida</taxon>
        <taxon>eudicotyledons</taxon>
        <taxon>Gunneridae</taxon>
        <taxon>Pentapetalae</taxon>
        <taxon>asterids</taxon>
        <taxon>Ericales</taxon>
        <taxon>Ericaceae</taxon>
        <taxon>Vaccinioideae</taxon>
        <taxon>Vaccinieae</taxon>
        <taxon>Vaccinium</taxon>
    </lineage>
</organism>
<evidence type="ECO:0000313" key="1">
    <source>
        <dbReference type="EMBL" id="KAH7855403.1"/>
    </source>
</evidence>
<dbReference type="Proteomes" id="UP000828048">
    <property type="component" value="Chromosome 11"/>
</dbReference>
<protein>
    <submittedName>
        <fullName evidence="1">Uncharacterized protein</fullName>
    </submittedName>
</protein>
<keyword evidence="2" id="KW-1185">Reference proteome</keyword>
<gene>
    <name evidence="1" type="ORF">Vadar_024415</name>
</gene>
<accession>A0ACB7YQD3</accession>
<sequence length="262" mass="29209">MNLGVEGSFKLRSVSRKSIDHFSHRPFQSAMEGEQNRNAAVVLNITSNLGICRSIQKAAPVFLAKFERVHSPSRKKVNNVEAVEQEVKNEANFETFNPMDMGEADGVDGKQKRLNSLVHDNFGAEIFQMKFDSEDDAHTFYNLFAKELIPAAIDMVDANSKSGGYIVYSTCSIMILENEAVIDNTLRKRDVKLVPCGLDFGRPGELGSGLCGCGIQVGVRAAAAERLLDERDETCFFVLVTTFRDSNWVFRIGFRLGSYVYE</sequence>
<name>A0ACB7YQD3_9ERIC</name>
<proteinExistence type="predicted"/>
<evidence type="ECO:0000313" key="2">
    <source>
        <dbReference type="Proteomes" id="UP000828048"/>
    </source>
</evidence>
<reference evidence="1 2" key="1">
    <citation type="journal article" date="2021" name="Hortic Res">
        <title>High-quality reference genome and annotation aids understanding of berry development for evergreen blueberry (Vaccinium darrowii).</title>
        <authorList>
            <person name="Yu J."/>
            <person name="Hulse-Kemp A.M."/>
            <person name="Babiker E."/>
            <person name="Staton M."/>
        </authorList>
    </citation>
    <scope>NUCLEOTIDE SEQUENCE [LARGE SCALE GENOMIC DNA]</scope>
    <source>
        <strain evidence="2">cv. NJ 8807/NJ 8810</strain>
        <tissue evidence="1">Young leaf</tissue>
    </source>
</reference>
<comment type="caution">
    <text evidence="1">The sequence shown here is derived from an EMBL/GenBank/DDBJ whole genome shotgun (WGS) entry which is preliminary data.</text>
</comment>
<dbReference type="EMBL" id="CM037161">
    <property type="protein sequence ID" value="KAH7855403.1"/>
    <property type="molecule type" value="Genomic_DNA"/>
</dbReference>